<reference evidence="2 3" key="1">
    <citation type="journal article" date="2018" name="Microbiome">
        <title>Fine metagenomic profile of the Mediterranean stratified and mixed water columns revealed by assembly and recruitment.</title>
        <authorList>
            <person name="Haro-Moreno J.M."/>
            <person name="Lopez-Perez M."/>
            <person name="De La Torre J.R."/>
            <person name="Picazo A."/>
            <person name="Camacho A."/>
            <person name="Rodriguez-Valera F."/>
        </authorList>
    </citation>
    <scope>NUCLEOTIDE SEQUENCE [LARGE SCALE GENOMIC DNA]</scope>
    <source>
        <strain evidence="2">MED-G78</strain>
    </source>
</reference>
<feature type="transmembrane region" description="Helical" evidence="1">
    <location>
        <begin position="59"/>
        <end position="84"/>
    </location>
</feature>
<gene>
    <name evidence="2" type="ORF">DBW92_01000</name>
</gene>
<evidence type="ECO:0000313" key="3">
    <source>
        <dbReference type="Proteomes" id="UP000252915"/>
    </source>
</evidence>
<name>A0A368C6W2_9GAMM</name>
<keyword evidence="1" id="KW-0472">Membrane</keyword>
<dbReference type="AlphaFoldDB" id="A0A368C6W2"/>
<feature type="transmembrane region" description="Helical" evidence="1">
    <location>
        <begin position="105"/>
        <end position="125"/>
    </location>
</feature>
<feature type="transmembrane region" description="Helical" evidence="1">
    <location>
        <begin position="168"/>
        <end position="192"/>
    </location>
</feature>
<protein>
    <recommendedName>
        <fullName evidence="4">Glycerophosphoryl diester phosphodiesterase membrane domain-containing protein</fullName>
    </recommendedName>
</protein>
<keyword evidence="1" id="KW-0812">Transmembrane</keyword>
<feature type="transmembrane region" description="Helical" evidence="1">
    <location>
        <begin position="198"/>
        <end position="219"/>
    </location>
</feature>
<keyword evidence="1" id="KW-1133">Transmembrane helix</keyword>
<proteinExistence type="predicted"/>
<feature type="transmembrane region" description="Helical" evidence="1">
    <location>
        <begin position="12"/>
        <end position="36"/>
    </location>
</feature>
<evidence type="ECO:0000256" key="1">
    <source>
        <dbReference type="SAM" id="Phobius"/>
    </source>
</evidence>
<evidence type="ECO:0008006" key="4">
    <source>
        <dbReference type="Google" id="ProtNLM"/>
    </source>
</evidence>
<dbReference type="Proteomes" id="UP000252915">
    <property type="component" value="Unassembled WGS sequence"/>
</dbReference>
<evidence type="ECO:0000313" key="2">
    <source>
        <dbReference type="EMBL" id="RCL45328.1"/>
    </source>
</evidence>
<accession>A0A368C6W2</accession>
<sequence>MNQFKSAWQFAFQHWQFLAVMAFPVFIFEVMTAYYLSSASILLESGNIDDLTEYFTANALPITLLAFISIILSMSFIGGIYVAFNALTINKAMKPFDALFIGFRKFFPILGASILCNIAIFFGFFMLILPAFYIAGRLGLTISYLMLENKTVSESISASWEATDEHGTILFVLTLTFFILASVSGLIVVGAFPDLSLLQSILAGIVEYIFIFPLSYVYFSLYKSLKSSEETNV</sequence>
<dbReference type="EMBL" id="QOPI01000003">
    <property type="protein sequence ID" value="RCL45328.1"/>
    <property type="molecule type" value="Genomic_DNA"/>
</dbReference>
<comment type="caution">
    <text evidence="2">The sequence shown here is derived from an EMBL/GenBank/DDBJ whole genome shotgun (WGS) entry which is preliminary data.</text>
</comment>
<organism evidence="2 3">
    <name type="scientific">SAR86 cluster bacterium</name>
    <dbReference type="NCBI Taxonomy" id="2030880"/>
    <lineage>
        <taxon>Bacteria</taxon>
        <taxon>Pseudomonadati</taxon>
        <taxon>Pseudomonadota</taxon>
        <taxon>Gammaproteobacteria</taxon>
        <taxon>SAR86 cluster</taxon>
    </lineage>
</organism>